<evidence type="ECO:0000313" key="2">
    <source>
        <dbReference type="EMBL" id="AUR97283.1"/>
    </source>
</evidence>
<dbReference type="EMBL" id="MG592603">
    <property type="protein sequence ID" value="AUR97283.1"/>
    <property type="molecule type" value="Genomic_DNA"/>
</dbReference>
<dbReference type="InterPro" id="IPR010896">
    <property type="entry name" value="NUMOD1"/>
</dbReference>
<reference evidence="2 3" key="1">
    <citation type="submission" date="2017-11" db="EMBL/GenBank/DDBJ databases">
        <title>A major lineage of nontailed dsDNA viruses as unrecognized killers of marine bacteria.</title>
        <authorList>
            <person name="Kauffman K.M."/>
            <person name="Hussain F.A."/>
            <person name="Yang J."/>
            <person name="Arevalo P."/>
            <person name="Brown J.M."/>
            <person name="Chang W.K."/>
            <person name="VanInsberghe D."/>
            <person name="Elsherbini J."/>
            <person name="Cutler M.B."/>
            <person name="Kelly L."/>
            <person name="Polz M.F."/>
        </authorList>
    </citation>
    <scope>NUCLEOTIDE SEQUENCE [LARGE SCALE GENOMIC DNA]</scope>
</reference>
<dbReference type="InterPro" id="IPR003647">
    <property type="entry name" value="Intron_nuc_1_rpt"/>
</dbReference>
<organism evidence="2 3">
    <name type="scientific">Vibrio phage 1.238.A._10N.261.52.F10</name>
    <dbReference type="NCBI Taxonomy" id="1881231"/>
    <lineage>
        <taxon>Viruses</taxon>
        <taxon>Duplodnaviria</taxon>
        <taxon>Heunggongvirae</taxon>
        <taxon>Uroviricota</taxon>
        <taxon>Caudoviricetes</taxon>
        <taxon>Schitoviridae</taxon>
        <taxon>Pariacacavirus</taxon>
        <taxon>Pariacacavirus 1238A</taxon>
    </lineage>
</organism>
<dbReference type="SMART" id="SM00497">
    <property type="entry name" value="IENR1"/>
    <property type="match status" value="1"/>
</dbReference>
<sequence length="206" mass="23778">MLEILKEERKESGGTYASGKPIFKYYYTVNCPICEEDFEIQKGNHRTVRRCYGCRNKAHKQSHTKHYHVWDAMNQRCNNPKASGYCRYGGKGVQQLFPSYEEFYEWSIANGYTPDEGLTIDRIDSSGNYEPDNCRWIPASLNYSLPNRKEVSQYDLETDELINTYVSAKAAGDALGVDSSSILKVCRGTRNKAGNYYWRYTHVLDQ</sequence>
<dbReference type="SUPFAM" id="SSF64496">
    <property type="entry name" value="DNA-binding domain of intron-encoded endonucleases"/>
    <property type="match status" value="1"/>
</dbReference>
<protein>
    <recommendedName>
        <fullName evidence="1">Nuclease-associated modular DNA-binding 1 domain-containing protein</fullName>
    </recommendedName>
</protein>
<evidence type="ECO:0000313" key="3">
    <source>
        <dbReference type="Proteomes" id="UP000269348"/>
    </source>
</evidence>
<dbReference type="InterPro" id="IPR036388">
    <property type="entry name" value="WH-like_DNA-bd_sf"/>
</dbReference>
<name>A0A2I7RUG2_9CAUD</name>
<accession>A0A2I7RUG2</accession>
<proteinExistence type="predicted"/>
<dbReference type="Proteomes" id="UP000269348">
    <property type="component" value="Segment"/>
</dbReference>
<keyword evidence="3" id="KW-1185">Reference proteome</keyword>
<evidence type="ECO:0000259" key="1">
    <source>
        <dbReference type="Pfam" id="PF07453"/>
    </source>
</evidence>
<gene>
    <name evidence="2" type="ORF">NVP1238A_34</name>
</gene>
<dbReference type="Pfam" id="PF07453">
    <property type="entry name" value="NUMOD1"/>
    <property type="match status" value="1"/>
</dbReference>
<feature type="domain" description="Nuclease-associated modular DNA-binding 1" evidence="1">
    <location>
        <begin position="149"/>
        <end position="182"/>
    </location>
</feature>
<dbReference type="Gene3D" id="1.10.10.10">
    <property type="entry name" value="Winged helix-like DNA-binding domain superfamily/Winged helix DNA-binding domain"/>
    <property type="match status" value="1"/>
</dbReference>
<dbReference type="Gene3D" id="3.30.40.220">
    <property type="match status" value="1"/>
</dbReference>